<protein>
    <submittedName>
        <fullName evidence="2">Uncharacterized protein</fullName>
    </submittedName>
</protein>
<reference evidence="2 3" key="1">
    <citation type="submission" date="2020-03" db="EMBL/GenBank/DDBJ databases">
        <title>Dissostichus mawsoni Genome sequencing and assembly.</title>
        <authorList>
            <person name="Park H."/>
        </authorList>
    </citation>
    <scope>NUCLEOTIDE SEQUENCE [LARGE SCALE GENOMIC DNA]</scope>
    <source>
        <strain evidence="2">DM0001</strain>
        <tissue evidence="2">Muscle</tissue>
    </source>
</reference>
<dbReference type="AlphaFoldDB" id="A0A7J5ZDP3"/>
<dbReference type="EMBL" id="JAAKFY010000004">
    <property type="protein sequence ID" value="KAF3858458.1"/>
    <property type="molecule type" value="Genomic_DNA"/>
</dbReference>
<sequence>MRDVEETESNPLPESLLESSGPRLPLLSSSDSPSSSKVSSNWNLSAEIEPLPPPRAEASPVLKDVTVIFLQKLEANSKVVIFQHRGVIVHQGQLRV</sequence>
<name>A0A7J5ZDP3_DISMA</name>
<proteinExistence type="predicted"/>
<keyword evidence="3" id="KW-1185">Reference proteome</keyword>
<accession>A0A7J5ZDP3</accession>
<feature type="region of interest" description="Disordered" evidence="1">
    <location>
        <begin position="1"/>
        <end position="41"/>
    </location>
</feature>
<dbReference type="Proteomes" id="UP000518266">
    <property type="component" value="Unassembled WGS sequence"/>
</dbReference>
<organism evidence="2 3">
    <name type="scientific">Dissostichus mawsoni</name>
    <name type="common">Antarctic cod</name>
    <dbReference type="NCBI Taxonomy" id="36200"/>
    <lineage>
        <taxon>Eukaryota</taxon>
        <taxon>Metazoa</taxon>
        <taxon>Chordata</taxon>
        <taxon>Craniata</taxon>
        <taxon>Vertebrata</taxon>
        <taxon>Euteleostomi</taxon>
        <taxon>Actinopterygii</taxon>
        <taxon>Neopterygii</taxon>
        <taxon>Teleostei</taxon>
        <taxon>Neoteleostei</taxon>
        <taxon>Acanthomorphata</taxon>
        <taxon>Eupercaria</taxon>
        <taxon>Perciformes</taxon>
        <taxon>Notothenioidei</taxon>
        <taxon>Nototheniidae</taxon>
        <taxon>Dissostichus</taxon>
    </lineage>
</organism>
<gene>
    <name evidence="2" type="ORF">F7725_011659</name>
</gene>
<comment type="caution">
    <text evidence="2">The sequence shown here is derived from an EMBL/GenBank/DDBJ whole genome shotgun (WGS) entry which is preliminary data.</text>
</comment>
<dbReference type="OrthoDB" id="10623835at2759"/>
<evidence type="ECO:0000313" key="2">
    <source>
        <dbReference type="EMBL" id="KAF3858458.1"/>
    </source>
</evidence>
<feature type="compositionally biased region" description="Low complexity" evidence="1">
    <location>
        <begin position="9"/>
        <end position="41"/>
    </location>
</feature>
<evidence type="ECO:0000313" key="3">
    <source>
        <dbReference type="Proteomes" id="UP000518266"/>
    </source>
</evidence>
<evidence type="ECO:0000256" key="1">
    <source>
        <dbReference type="SAM" id="MobiDB-lite"/>
    </source>
</evidence>